<dbReference type="PATRIC" id="fig|411475.3.peg.1042"/>
<dbReference type="Proteomes" id="UP000004459">
    <property type="component" value="Unassembled WGS sequence"/>
</dbReference>
<dbReference type="RefSeq" id="WP_007489573.1">
    <property type="nucleotide sequence ID" value="NZ_JH417691.1"/>
</dbReference>
<dbReference type="GeneID" id="63973765"/>
<evidence type="ECO:0000313" key="2">
    <source>
        <dbReference type="Proteomes" id="UP000004459"/>
    </source>
</evidence>
<gene>
    <name evidence="1" type="ORF">HMPREF0372_01203</name>
</gene>
<sequence>MGLDIYAGTLTRYYSHNWKTVIQQWAEENGYTYNRITLHGESGSNKEGPSPDEAQARVEDWRDQILSAISQPGQPPYTPWPEDNEKPYYTDKPDWDAFGAMLLVAACHTYGEPVPPTVEKDWDFWEHPLIARLATDEERVWSLFREATWWLPLADCFLIRGPLPTKSSAVICTVGGLRKELEELNQLAWQADEDTILDWADTEGYPVDGTVGPNGQYSKADIPEHTQYDTQSLAKFAFSMFWRAMRFAKEQQVPILLDY</sequence>
<dbReference type="HOGENOM" id="CLU_1073002_0_0_9"/>
<accession>G9YNX5</accession>
<dbReference type="AlphaFoldDB" id="G9YNX5"/>
<comment type="caution">
    <text evidence="1">The sequence shown here is derived from an EMBL/GenBank/DDBJ whole genome shotgun (WGS) entry which is preliminary data.</text>
</comment>
<name>G9YNX5_FLAPL</name>
<organism evidence="1 2">
    <name type="scientific">Flavonifractor plautii ATCC 29863</name>
    <dbReference type="NCBI Taxonomy" id="411475"/>
    <lineage>
        <taxon>Bacteria</taxon>
        <taxon>Bacillati</taxon>
        <taxon>Bacillota</taxon>
        <taxon>Clostridia</taxon>
        <taxon>Eubacteriales</taxon>
        <taxon>Oscillospiraceae</taxon>
        <taxon>Flavonifractor</taxon>
    </lineage>
</organism>
<dbReference type="EMBL" id="AGCK01000084">
    <property type="protein sequence ID" value="EHM53125.1"/>
    <property type="molecule type" value="Genomic_DNA"/>
</dbReference>
<proteinExistence type="predicted"/>
<evidence type="ECO:0000313" key="1">
    <source>
        <dbReference type="EMBL" id="EHM53125.1"/>
    </source>
</evidence>
<protein>
    <submittedName>
        <fullName evidence="1">Uncharacterized protein</fullName>
    </submittedName>
</protein>
<reference evidence="1 2" key="1">
    <citation type="submission" date="2011-08" db="EMBL/GenBank/DDBJ databases">
        <authorList>
            <person name="Weinstock G."/>
            <person name="Sodergren E."/>
            <person name="Clifton S."/>
            <person name="Fulton L."/>
            <person name="Fulton B."/>
            <person name="Courtney L."/>
            <person name="Fronick C."/>
            <person name="Harrison M."/>
            <person name="Strong C."/>
            <person name="Farmer C."/>
            <person name="Delahaunty K."/>
            <person name="Markovic C."/>
            <person name="Hall O."/>
            <person name="Minx P."/>
            <person name="Tomlinson C."/>
            <person name="Mitreva M."/>
            <person name="Hou S."/>
            <person name="Chen J."/>
            <person name="Wollam A."/>
            <person name="Pepin K.H."/>
            <person name="Johnson M."/>
            <person name="Bhonagiri V."/>
            <person name="Zhang X."/>
            <person name="Suruliraj S."/>
            <person name="Warren W."/>
            <person name="Chinwalla A."/>
            <person name="Mardis E.R."/>
            <person name="Wilson R.K."/>
        </authorList>
    </citation>
    <scope>NUCLEOTIDE SEQUENCE [LARGE SCALE GENOMIC DNA]</scope>
    <source>
        <strain evidence="1 2">ATCC 29863</strain>
    </source>
</reference>